<dbReference type="AlphaFoldDB" id="A0A060UQ89"/>
<evidence type="ECO:0000313" key="1">
    <source>
        <dbReference type="EMBL" id="CDQ08953.1"/>
    </source>
</evidence>
<proteinExistence type="predicted"/>
<reference evidence="3 4" key="3">
    <citation type="submission" date="2017-03" db="EMBL/GenBank/DDBJ databases">
        <authorList>
            <person name="Regsiter A."/>
            <person name="William W."/>
        </authorList>
    </citation>
    <scope>NUCLEOTIDE SEQUENCE [LARGE SCALE GENOMIC DNA]</scope>
    <source>
        <strain evidence="3">PRJEB5721</strain>
    </source>
</reference>
<dbReference type="Proteomes" id="UP000193925">
    <property type="component" value="Chromosome AFERRI"/>
</dbReference>
<dbReference type="EMBL" id="CCCS020000054">
    <property type="protein sequence ID" value="CDQ11677.1"/>
    <property type="molecule type" value="Genomic_DNA"/>
</dbReference>
<sequence length="30" mass="3569">MHISWWDVPSVMVNPTVFIQLNLVAIQWMI</sequence>
<reference evidence="1" key="1">
    <citation type="submission" date="2014-03" db="EMBL/GenBank/DDBJ databases">
        <authorList>
            <person name="Genoscope - CEA"/>
        </authorList>
    </citation>
    <scope>NUCLEOTIDE SEQUENCE [LARGE SCALE GENOMIC DNA]</scope>
    <source>
        <strain evidence="1">CF27</strain>
    </source>
</reference>
<organism evidence="1">
    <name type="scientific">Acidithiobacillus ferrivorans</name>
    <dbReference type="NCBI Taxonomy" id="160808"/>
    <lineage>
        <taxon>Bacteria</taxon>
        <taxon>Pseudomonadati</taxon>
        <taxon>Pseudomonadota</taxon>
        <taxon>Acidithiobacillia</taxon>
        <taxon>Acidithiobacillales</taxon>
        <taxon>Acidithiobacillaceae</taxon>
        <taxon>Acidithiobacillus</taxon>
    </lineage>
</organism>
<evidence type="ECO:0000313" key="2">
    <source>
        <dbReference type="EMBL" id="CDQ11677.1"/>
    </source>
</evidence>
<keyword evidence="4" id="KW-1185">Reference proteome</keyword>
<accession>A0A060UQ89</accession>
<reference evidence="1" key="2">
    <citation type="submission" date="2014-07" db="EMBL/GenBank/DDBJ databases">
        <title>Initial genome analysis of the psychrotolerant acidophile Acidithiobacillus ferrivorans CF27: insights into iron and sulfur oxidation pathways and into biofilm formation.</title>
        <authorList>
            <person name="Talla E."/>
            <person name="Hedrich S."/>
            <person name="Mangenot S."/>
            <person name="Ji B."/>
            <person name="Johnson D.B."/>
            <person name="Barbe V."/>
            <person name="Bonnefoy V."/>
        </authorList>
    </citation>
    <scope>NUCLEOTIDE SEQUENCE [LARGE SCALE GENOMIC DNA]</scope>
    <source>
        <strain evidence="1">CF27</strain>
    </source>
</reference>
<evidence type="ECO:0000313" key="3">
    <source>
        <dbReference type="EMBL" id="SMH66699.1"/>
    </source>
</evidence>
<gene>
    <name evidence="1" type="ORF">AFERRI_140018</name>
    <name evidence="3" type="ORF">AFERRI_40047</name>
    <name evidence="2" type="ORF">AFERRI_580010</name>
</gene>
<evidence type="ECO:0000313" key="4">
    <source>
        <dbReference type="Proteomes" id="UP000193925"/>
    </source>
</evidence>
<dbReference type="EMBL" id="LT841305">
    <property type="protein sequence ID" value="SMH66699.1"/>
    <property type="molecule type" value="Genomic_DNA"/>
</dbReference>
<dbReference type="EMBL" id="CCCS020000006">
    <property type="protein sequence ID" value="CDQ08953.1"/>
    <property type="molecule type" value="Genomic_DNA"/>
</dbReference>
<name>A0A060UQ89_9PROT</name>
<protein>
    <submittedName>
        <fullName evidence="1">Uncharacterized protein</fullName>
    </submittedName>
</protein>